<protein>
    <submittedName>
        <fullName evidence="7">Sigma-70 family RNA polymerase sigma factor</fullName>
    </submittedName>
</protein>
<evidence type="ECO:0000256" key="1">
    <source>
        <dbReference type="ARBA" id="ARBA00010641"/>
    </source>
</evidence>
<dbReference type="Pfam" id="PF08281">
    <property type="entry name" value="Sigma70_r4_2"/>
    <property type="match status" value="1"/>
</dbReference>
<dbReference type="NCBIfam" id="TIGR02937">
    <property type="entry name" value="sigma70-ECF"/>
    <property type="match status" value="1"/>
</dbReference>
<evidence type="ECO:0000256" key="4">
    <source>
        <dbReference type="ARBA" id="ARBA00023163"/>
    </source>
</evidence>
<keyword evidence="3" id="KW-0731">Sigma factor</keyword>
<keyword evidence="8" id="KW-1185">Reference proteome</keyword>
<sequence>MDNLINRYKMEQLNKDELLREAMDEYGNELTRLAYSYVQDISTAEDITQDVFFKCYTKLDDFEGKSTLRTWLNRITINKCKDHLKSGWKKYIQFDFPIMKTPKTHETPEKKLSKKIEHDQITHYVLLLPVKYREIIILYYFQERSTQEISQILKLKETSVRTRLRRARKLLEEYLDKRDEEL</sequence>
<dbReference type="CDD" id="cd06171">
    <property type="entry name" value="Sigma70_r4"/>
    <property type="match status" value="1"/>
</dbReference>
<evidence type="ECO:0000256" key="2">
    <source>
        <dbReference type="ARBA" id="ARBA00023015"/>
    </source>
</evidence>
<evidence type="ECO:0000259" key="6">
    <source>
        <dbReference type="Pfam" id="PF08281"/>
    </source>
</evidence>
<dbReference type="PANTHER" id="PTHR43133:SF60">
    <property type="entry name" value="RNA POLYMERASE SIGMA FACTOR SIGV"/>
    <property type="match status" value="1"/>
</dbReference>
<dbReference type="SUPFAM" id="SSF88659">
    <property type="entry name" value="Sigma3 and sigma4 domains of RNA polymerase sigma factors"/>
    <property type="match status" value="1"/>
</dbReference>
<dbReference type="InterPro" id="IPR013325">
    <property type="entry name" value="RNA_pol_sigma_r2"/>
</dbReference>
<comment type="caution">
    <text evidence="7">The sequence shown here is derived from an EMBL/GenBank/DDBJ whole genome shotgun (WGS) entry which is preliminary data.</text>
</comment>
<dbReference type="InterPro" id="IPR013249">
    <property type="entry name" value="RNA_pol_sigma70_r4_t2"/>
</dbReference>
<dbReference type="SUPFAM" id="SSF88946">
    <property type="entry name" value="Sigma2 domain of RNA polymerase sigma factors"/>
    <property type="match status" value="1"/>
</dbReference>
<dbReference type="RefSeq" id="WP_236332980.1">
    <property type="nucleotide sequence ID" value="NZ_JAKIJS010000001.1"/>
</dbReference>
<dbReference type="Pfam" id="PF04542">
    <property type="entry name" value="Sigma70_r2"/>
    <property type="match status" value="1"/>
</dbReference>
<name>A0ABS9H068_9BACL</name>
<dbReference type="EMBL" id="JAKIJS010000001">
    <property type="protein sequence ID" value="MCF6137411.1"/>
    <property type="molecule type" value="Genomic_DNA"/>
</dbReference>
<keyword evidence="2" id="KW-0805">Transcription regulation</keyword>
<dbReference type="InterPro" id="IPR036388">
    <property type="entry name" value="WH-like_DNA-bd_sf"/>
</dbReference>
<dbReference type="InterPro" id="IPR007627">
    <property type="entry name" value="RNA_pol_sigma70_r2"/>
</dbReference>
<proteinExistence type="inferred from homology"/>
<accession>A0ABS9H068</accession>
<keyword evidence="4" id="KW-0804">Transcription</keyword>
<evidence type="ECO:0000313" key="8">
    <source>
        <dbReference type="Proteomes" id="UP001649381"/>
    </source>
</evidence>
<evidence type="ECO:0000313" key="7">
    <source>
        <dbReference type="EMBL" id="MCF6137411.1"/>
    </source>
</evidence>
<dbReference type="InterPro" id="IPR014284">
    <property type="entry name" value="RNA_pol_sigma-70_dom"/>
</dbReference>
<dbReference type="Gene3D" id="1.10.1740.10">
    <property type="match status" value="1"/>
</dbReference>
<gene>
    <name evidence="7" type="ORF">L2716_06685</name>
</gene>
<organism evidence="7 8">
    <name type="scientific">Pseudalkalibacillus berkeleyi</name>
    <dbReference type="NCBI Taxonomy" id="1069813"/>
    <lineage>
        <taxon>Bacteria</taxon>
        <taxon>Bacillati</taxon>
        <taxon>Bacillota</taxon>
        <taxon>Bacilli</taxon>
        <taxon>Bacillales</taxon>
        <taxon>Fictibacillaceae</taxon>
        <taxon>Pseudalkalibacillus</taxon>
    </lineage>
</organism>
<feature type="domain" description="RNA polymerase sigma factor 70 region 4 type 2" evidence="6">
    <location>
        <begin position="119"/>
        <end position="171"/>
    </location>
</feature>
<reference evidence="7 8" key="1">
    <citation type="submission" date="2022-01" db="EMBL/GenBank/DDBJ databases">
        <title>Alkalihalobacillus sp. EGI L200015, a novel bacterium isolated from a salt lake sediment.</title>
        <authorList>
            <person name="Gao L."/>
            <person name="Fang B.-Z."/>
            <person name="Li W.-J."/>
        </authorList>
    </citation>
    <scope>NUCLEOTIDE SEQUENCE [LARGE SCALE GENOMIC DNA]</scope>
    <source>
        <strain evidence="7 8">KCTC 12718</strain>
    </source>
</reference>
<dbReference type="PANTHER" id="PTHR43133">
    <property type="entry name" value="RNA POLYMERASE ECF-TYPE SIGMA FACTO"/>
    <property type="match status" value="1"/>
</dbReference>
<evidence type="ECO:0000256" key="3">
    <source>
        <dbReference type="ARBA" id="ARBA00023082"/>
    </source>
</evidence>
<comment type="similarity">
    <text evidence="1">Belongs to the sigma-70 factor family. ECF subfamily.</text>
</comment>
<feature type="domain" description="RNA polymerase sigma-70 region 2" evidence="5">
    <location>
        <begin position="24"/>
        <end position="88"/>
    </location>
</feature>
<dbReference type="Gene3D" id="1.10.10.10">
    <property type="entry name" value="Winged helix-like DNA-binding domain superfamily/Winged helix DNA-binding domain"/>
    <property type="match status" value="1"/>
</dbReference>
<dbReference type="Proteomes" id="UP001649381">
    <property type="component" value="Unassembled WGS sequence"/>
</dbReference>
<dbReference type="InterPro" id="IPR013324">
    <property type="entry name" value="RNA_pol_sigma_r3/r4-like"/>
</dbReference>
<dbReference type="InterPro" id="IPR039425">
    <property type="entry name" value="RNA_pol_sigma-70-like"/>
</dbReference>
<evidence type="ECO:0000259" key="5">
    <source>
        <dbReference type="Pfam" id="PF04542"/>
    </source>
</evidence>